<organism evidence="2 3">
    <name type="scientific">Solanum commersonii</name>
    <name type="common">Commerson's wild potato</name>
    <name type="synonym">Commerson's nightshade</name>
    <dbReference type="NCBI Taxonomy" id="4109"/>
    <lineage>
        <taxon>Eukaryota</taxon>
        <taxon>Viridiplantae</taxon>
        <taxon>Streptophyta</taxon>
        <taxon>Embryophyta</taxon>
        <taxon>Tracheophyta</taxon>
        <taxon>Spermatophyta</taxon>
        <taxon>Magnoliopsida</taxon>
        <taxon>eudicotyledons</taxon>
        <taxon>Gunneridae</taxon>
        <taxon>Pentapetalae</taxon>
        <taxon>asterids</taxon>
        <taxon>lamiids</taxon>
        <taxon>Solanales</taxon>
        <taxon>Solanaceae</taxon>
        <taxon>Solanoideae</taxon>
        <taxon>Solaneae</taxon>
        <taxon>Solanum</taxon>
    </lineage>
</organism>
<comment type="caution">
    <text evidence="2">The sequence shown here is derived from an EMBL/GenBank/DDBJ whole genome shotgun (WGS) entry which is preliminary data.</text>
</comment>
<evidence type="ECO:0000313" key="2">
    <source>
        <dbReference type="EMBL" id="KAG5592180.1"/>
    </source>
</evidence>
<feature type="region of interest" description="Disordered" evidence="1">
    <location>
        <begin position="1"/>
        <end position="53"/>
    </location>
</feature>
<gene>
    <name evidence="2" type="ORF">H5410_042694</name>
</gene>
<feature type="compositionally biased region" description="Basic and acidic residues" evidence="1">
    <location>
        <begin position="1"/>
        <end position="22"/>
    </location>
</feature>
<dbReference type="Proteomes" id="UP000824120">
    <property type="component" value="Chromosome 8"/>
</dbReference>
<dbReference type="AlphaFoldDB" id="A0A9J5XYD4"/>
<evidence type="ECO:0000313" key="3">
    <source>
        <dbReference type="Proteomes" id="UP000824120"/>
    </source>
</evidence>
<dbReference type="EMBL" id="JACXVP010000008">
    <property type="protein sequence ID" value="KAG5592180.1"/>
    <property type="molecule type" value="Genomic_DNA"/>
</dbReference>
<evidence type="ECO:0000256" key="1">
    <source>
        <dbReference type="SAM" id="MobiDB-lite"/>
    </source>
</evidence>
<sequence>MLDGGEERERERERERFSKALYDDASSNYGDGRRKKRNGRFKERDGDSGYGRGLSSIEGIQIMGFGMLSNSVLRRVFLHYDKIGSCLVGFGGRDSGSEDVKFEEDGCGV</sequence>
<proteinExistence type="predicted"/>
<keyword evidence="3" id="KW-1185">Reference proteome</keyword>
<reference evidence="2 3" key="1">
    <citation type="submission" date="2020-09" db="EMBL/GenBank/DDBJ databases">
        <title>De no assembly of potato wild relative species, Solanum commersonii.</title>
        <authorList>
            <person name="Cho K."/>
        </authorList>
    </citation>
    <scope>NUCLEOTIDE SEQUENCE [LARGE SCALE GENOMIC DNA]</scope>
    <source>
        <strain evidence="2">LZ3.2</strain>
        <tissue evidence="2">Leaf</tissue>
    </source>
</reference>
<protein>
    <submittedName>
        <fullName evidence="2">Uncharacterized protein</fullName>
    </submittedName>
</protein>
<name>A0A9J5XYD4_SOLCO</name>
<accession>A0A9J5XYD4</accession>